<proteinExistence type="predicted"/>
<dbReference type="SUPFAM" id="SSF53756">
    <property type="entry name" value="UDP-Glycosyltransferase/glycogen phosphorylase"/>
    <property type="match status" value="1"/>
</dbReference>
<keyword evidence="7" id="KW-1185">Reference proteome</keyword>
<dbReference type="EMBL" id="BJUU01000004">
    <property type="protein sequence ID" value="GEK79689.1"/>
    <property type="molecule type" value="Genomic_DNA"/>
</dbReference>
<reference evidence="6 7" key="1">
    <citation type="submission" date="2019-07" db="EMBL/GenBank/DDBJ databases">
        <title>Whole genome shotgun sequence of Agrococcus baldri NBRC 103055.</title>
        <authorList>
            <person name="Hosoyama A."/>
            <person name="Uohara A."/>
            <person name="Ohji S."/>
            <person name="Ichikawa N."/>
        </authorList>
    </citation>
    <scope>NUCLEOTIDE SEQUENCE [LARGE SCALE GENOMIC DNA]</scope>
    <source>
        <strain evidence="6 7">NBRC 103055</strain>
    </source>
</reference>
<dbReference type="PANTHER" id="PTHR45947:SF3">
    <property type="entry name" value="SULFOQUINOVOSYL TRANSFERASE SQD2"/>
    <property type="match status" value="1"/>
</dbReference>
<dbReference type="InterPro" id="IPR050194">
    <property type="entry name" value="Glycosyltransferase_grp1"/>
</dbReference>
<dbReference type="AlphaFoldDB" id="A0AA87RFD0"/>
<evidence type="ECO:0000259" key="5">
    <source>
        <dbReference type="Pfam" id="PF13579"/>
    </source>
</evidence>
<feature type="domain" description="Glycosyltransferase subfamily 4-like N-terminal" evidence="5">
    <location>
        <begin position="15"/>
        <end position="209"/>
    </location>
</feature>
<organism evidence="6 7">
    <name type="scientific">Agrococcus baldri</name>
    <dbReference type="NCBI Taxonomy" id="153730"/>
    <lineage>
        <taxon>Bacteria</taxon>
        <taxon>Bacillati</taxon>
        <taxon>Actinomycetota</taxon>
        <taxon>Actinomycetes</taxon>
        <taxon>Micrococcales</taxon>
        <taxon>Microbacteriaceae</taxon>
        <taxon>Agrococcus</taxon>
    </lineage>
</organism>
<gene>
    <name evidence="6" type="ORF">ABA31_10400</name>
</gene>
<comment type="caution">
    <text evidence="6">The sequence shown here is derived from an EMBL/GenBank/DDBJ whole genome shotgun (WGS) entry which is preliminary data.</text>
</comment>
<keyword evidence="2" id="KW-0328">Glycosyltransferase</keyword>
<name>A0AA87RFD0_9MICO</name>
<evidence type="ECO:0000313" key="6">
    <source>
        <dbReference type="EMBL" id="GEK79689.1"/>
    </source>
</evidence>
<dbReference type="Pfam" id="PF00534">
    <property type="entry name" value="Glycos_transf_1"/>
    <property type="match status" value="1"/>
</dbReference>
<dbReference type="GO" id="GO:1901137">
    <property type="term" value="P:carbohydrate derivative biosynthetic process"/>
    <property type="evidence" value="ECO:0007669"/>
    <property type="project" value="UniProtKB-ARBA"/>
</dbReference>
<evidence type="ECO:0000313" key="7">
    <source>
        <dbReference type="Proteomes" id="UP000321749"/>
    </source>
</evidence>
<protein>
    <recommendedName>
        <fullName evidence="1">D-inositol 3-phosphate glycosyltransferase</fullName>
    </recommendedName>
</protein>
<dbReference type="Pfam" id="PF13579">
    <property type="entry name" value="Glyco_trans_4_4"/>
    <property type="match status" value="1"/>
</dbReference>
<evidence type="ECO:0000256" key="1">
    <source>
        <dbReference type="ARBA" id="ARBA00021292"/>
    </source>
</evidence>
<evidence type="ECO:0000259" key="4">
    <source>
        <dbReference type="Pfam" id="PF00534"/>
    </source>
</evidence>
<evidence type="ECO:0000256" key="2">
    <source>
        <dbReference type="ARBA" id="ARBA00022676"/>
    </source>
</evidence>
<accession>A0AA87RFD0</accession>
<dbReference type="Gene3D" id="3.40.50.2000">
    <property type="entry name" value="Glycogen Phosphorylase B"/>
    <property type="match status" value="2"/>
</dbReference>
<dbReference type="GO" id="GO:0016758">
    <property type="term" value="F:hexosyltransferase activity"/>
    <property type="evidence" value="ECO:0007669"/>
    <property type="project" value="TreeGrafter"/>
</dbReference>
<dbReference type="RefSeq" id="WP_146793303.1">
    <property type="nucleotide sequence ID" value="NZ_BJUU01000004.1"/>
</dbReference>
<dbReference type="PANTHER" id="PTHR45947">
    <property type="entry name" value="SULFOQUINOVOSYL TRANSFERASE SQD2"/>
    <property type="match status" value="1"/>
</dbReference>
<sequence length="415" mass="45694">MRILLLTHYFEPENGAPQRRWSALITRFRSAGHSIDVLAPPPHYPSGRLSAGHRGLTSGTRHESASGATVHRVAFLRHSGDVATRTLDHLVAAMDSYRRGVRLFRAPGGRPDVIIATAPAMESLIAGRALARKFRVPLVAEMRDAWPDLVAHTPGLGSPATPTSAAKRRVHEFITRLQRHADVVVTTTTTFAKVLRARGISRVTVLRNGTDPARYEVVPTRVRDGKFPLRVLYMGTIGRSQGLDRVIEAVARLHATGIAIDAKLVGQGADVGRLRRLNQRLGGPVDILGQIEGAAVVEQYKWADSTIVSLRDWEPFAWTVPSKLYELMSAGKHITAIVSGESADLIRESRSGDIVEPGDIEALVALWRGIARDRTRLQVGDGGRRWITENASYDRIAQEYIKTLEEVVLSPIRRN</sequence>
<keyword evidence="3" id="KW-0808">Transferase</keyword>
<dbReference type="InterPro" id="IPR028098">
    <property type="entry name" value="Glyco_trans_4-like_N"/>
</dbReference>
<feature type="domain" description="Glycosyl transferase family 1" evidence="4">
    <location>
        <begin position="230"/>
        <end position="374"/>
    </location>
</feature>
<dbReference type="CDD" id="cd03794">
    <property type="entry name" value="GT4_WbuB-like"/>
    <property type="match status" value="1"/>
</dbReference>
<dbReference type="InterPro" id="IPR001296">
    <property type="entry name" value="Glyco_trans_1"/>
</dbReference>
<evidence type="ECO:0000256" key="3">
    <source>
        <dbReference type="ARBA" id="ARBA00022679"/>
    </source>
</evidence>
<dbReference type="Proteomes" id="UP000321749">
    <property type="component" value="Unassembled WGS sequence"/>
</dbReference>